<keyword evidence="2" id="KW-1185">Reference proteome</keyword>
<organism evidence="1 2">
    <name type="scientific">Penicillium nordicum</name>
    <dbReference type="NCBI Taxonomy" id="229535"/>
    <lineage>
        <taxon>Eukaryota</taxon>
        <taxon>Fungi</taxon>
        <taxon>Dikarya</taxon>
        <taxon>Ascomycota</taxon>
        <taxon>Pezizomycotina</taxon>
        <taxon>Eurotiomycetes</taxon>
        <taxon>Eurotiomycetidae</taxon>
        <taxon>Eurotiales</taxon>
        <taxon>Aspergillaceae</taxon>
        <taxon>Penicillium</taxon>
    </lineage>
</organism>
<dbReference type="AlphaFoldDB" id="A0A0M8P3L3"/>
<proteinExistence type="predicted"/>
<evidence type="ECO:0000313" key="1">
    <source>
        <dbReference type="EMBL" id="KOS39700.1"/>
    </source>
</evidence>
<evidence type="ECO:0000313" key="2">
    <source>
        <dbReference type="Proteomes" id="UP000037696"/>
    </source>
</evidence>
<comment type="caution">
    <text evidence="1">The sequence shown here is derived from an EMBL/GenBank/DDBJ whole genome shotgun (WGS) entry which is preliminary data.</text>
</comment>
<sequence>MNMSQEPAPGLVLLTELATIIRAIAANLRENRLDRKSFQGLLYEYASRAGSDGQLIYASRQNPRSINPGLFLAYTHVELVSWLVKNNYTMNSTSVKWYSWKKIFSKYRLPLFSISSQTAELHENLQNIEKKAGMCWAQTDFSKVPIPPTAIAYRVIPLDLPHDPLPEAFEDLLRRGSYLQKQLSLPLNQCHL</sequence>
<dbReference type="Proteomes" id="UP000037696">
    <property type="component" value="Unassembled WGS sequence"/>
</dbReference>
<reference evidence="1 2" key="1">
    <citation type="submission" date="2015-08" db="EMBL/GenBank/DDBJ databases">
        <title>Genome sequencing of Penicillium nordicum.</title>
        <authorList>
            <person name="Nguyen H.D."/>
            <person name="Seifert K.A."/>
        </authorList>
    </citation>
    <scope>NUCLEOTIDE SEQUENCE [LARGE SCALE GENOMIC DNA]</scope>
    <source>
        <strain evidence="1 2">DAOMC 185683</strain>
    </source>
</reference>
<dbReference type="OrthoDB" id="4430587at2759"/>
<accession>A0A0M8P3L3</accession>
<protein>
    <submittedName>
        <fullName evidence="1">Uncharacterized protein</fullName>
    </submittedName>
</protein>
<dbReference type="EMBL" id="LHQQ01000191">
    <property type="protein sequence ID" value="KOS39700.1"/>
    <property type="molecule type" value="Genomic_DNA"/>
</dbReference>
<gene>
    <name evidence="1" type="ORF">ACN38_g9448</name>
</gene>
<name>A0A0M8P3L3_9EURO</name>